<evidence type="ECO:0000256" key="1">
    <source>
        <dbReference type="ARBA" id="ARBA00022723"/>
    </source>
</evidence>
<dbReference type="CDD" id="cd00429">
    <property type="entry name" value="RPE"/>
    <property type="match status" value="1"/>
</dbReference>
<dbReference type="PANTHER" id="PTHR11749">
    <property type="entry name" value="RIBULOSE-5-PHOSPHATE-3-EPIMERASE"/>
    <property type="match status" value="1"/>
</dbReference>
<accession>A0ABX0SNB3</accession>
<dbReference type="InterPro" id="IPR013785">
    <property type="entry name" value="Aldolase_TIM"/>
</dbReference>
<keyword evidence="1" id="KW-0479">Metal-binding</keyword>
<name>A0ABX0SNB3_9ACTN</name>
<dbReference type="InterPro" id="IPR000056">
    <property type="entry name" value="Ribul_P_3_epim-like"/>
</dbReference>
<dbReference type="GO" id="GO:0004750">
    <property type="term" value="F:D-ribulose-phosphate 3-epimerase activity"/>
    <property type="evidence" value="ECO:0007669"/>
    <property type="project" value="UniProtKB-EC"/>
</dbReference>
<dbReference type="Pfam" id="PF00834">
    <property type="entry name" value="Ribul_P_3_epim"/>
    <property type="match status" value="1"/>
</dbReference>
<reference evidence="3 4" key="1">
    <citation type="submission" date="2020-02" db="EMBL/GenBank/DDBJ databases">
        <title>Sequencing the genomes of 1000 actinobacteria strains.</title>
        <authorList>
            <person name="Klenk H.-P."/>
        </authorList>
    </citation>
    <scope>NUCLEOTIDE SEQUENCE [LARGE SCALE GENOMIC DNA]</scope>
    <source>
        <strain evidence="3 4">DSM 19609</strain>
    </source>
</reference>
<dbReference type="SUPFAM" id="SSF51366">
    <property type="entry name" value="Ribulose-phoshate binding barrel"/>
    <property type="match status" value="1"/>
</dbReference>
<protein>
    <submittedName>
        <fullName evidence="3">Ribulose-phosphate 3-epimerase</fullName>
        <ecNumber evidence="3">5.1.3.1</ecNumber>
    </submittedName>
</protein>
<gene>
    <name evidence="3" type="ORF">FB473_002943</name>
</gene>
<evidence type="ECO:0000313" key="3">
    <source>
        <dbReference type="EMBL" id="NIH58251.1"/>
    </source>
</evidence>
<dbReference type="EMBL" id="JAAMOZ010000002">
    <property type="protein sequence ID" value="NIH58251.1"/>
    <property type="molecule type" value="Genomic_DNA"/>
</dbReference>
<proteinExistence type="predicted"/>
<dbReference type="EC" id="5.1.3.1" evidence="3"/>
<dbReference type="Proteomes" id="UP000749311">
    <property type="component" value="Unassembled WGS sequence"/>
</dbReference>
<sequence length="238" mass="25720">MLNAPSIANSPLLRLGDDLAAHVANGITLVHIDIMDGHYVPNLCFPLSIVSEIKQTYPDLVTDAHLMVTDVDPYIERLAEAGCDAVSFPSDATRFARRTITAIQAHGMRAGVVLNPSQRVDVLEPYLSLADYVNFMAVEPGISGQKMLPGSFERMAELVALREKTGSTALIEVDGGVTHEVALHSLQLGFEVTITGIYATYDPELGLAKATEVFEQAMGAHGFVHDPDALARLRRQPA</sequence>
<dbReference type="RefSeq" id="WP_167170241.1">
    <property type="nucleotide sequence ID" value="NZ_BAAAOO010000009.1"/>
</dbReference>
<evidence type="ECO:0000313" key="4">
    <source>
        <dbReference type="Proteomes" id="UP000749311"/>
    </source>
</evidence>
<organism evidence="3 4">
    <name type="scientific">Brooklawnia cerclae</name>
    <dbReference type="NCBI Taxonomy" id="349934"/>
    <lineage>
        <taxon>Bacteria</taxon>
        <taxon>Bacillati</taxon>
        <taxon>Actinomycetota</taxon>
        <taxon>Actinomycetes</taxon>
        <taxon>Propionibacteriales</taxon>
        <taxon>Propionibacteriaceae</taxon>
        <taxon>Brooklawnia</taxon>
    </lineage>
</organism>
<keyword evidence="4" id="KW-1185">Reference proteome</keyword>
<dbReference type="Gene3D" id="3.20.20.70">
    <property type="entry name" value="Aldolase class I"/>
    <property type="match status" value="1"/>
</dbReference>
<comment type="caution">
    <text evidence="3">The sequence shown here is derived from an EMBL/GenBank/DDBJ whole genome shotgun (WGS) entry which is preliminary data.</text>
</comment>
<keyword evidence="2 3" id="KW-0413">Isomerase</keyword>
<dbReference type="InterPro" id="IPR011060">
    <property type="entry name" value="RibuloseP-bd_barrel"/>
</dbReference>
<evidence type="ECO:0000256" key="2">
    <source>
        <dbReference type="ARBA" id="ARBA00023235"/>
    </source>
</evidence>